<feature type="compositionally biased region" description="Polar residues" evidence="3">
    <location>
        <begin position="1"/>
        <end position="14"/>
    </location>
</feature>
<dbReference type="Pfam" id="PF00621">
    <property type="entry name" value="RhoGEF"/>
    <property type="match status" value="1"/>
</dbReference>
<protein>
    <submittedName>
        <fullName evidence="6">Putative rho guanyl nucleotide exchange</fullName>
    </submittedName>
</protein>
<evidence type="ECO:0000259" key="5">
    <source>
        <dbReference type="PROSITE" id="PS50219"/>
    </source>
</evidence>
<dbReference type="Proteomes" id="UP000053317">
    <property type="component" value="Unassembled WGS sequence"/>
</dbReference>
<dbReference type="InterPro" id="IPR011993">
    <property type="entry name" value="PH-like_dom_sf"/>
</dbReference>
<dbReference type="SMART" id="SM00233">
    <property type="entry name" value="PH"/>
    <property type="match status" value="1"/>
</dbReference>
<dbReference type="InterPro" id="IPR000219">
    <property type="entry name" value="DH_dom"/>
</dbReference>
<dbReference type="PANTHER" id="PTHR46572:SF1">
    <property type="entry name" value="RHO1 GUANINE NUCLEOTIDE EXCHANGE FACTOR TUS1"/>
    <property type="match status" value="1"/>
</dbReference>
<comment type="caution">
    <text evidence="6">The sequence shown here is derived from an EMBL/GenBank/DDBJ whole genome shotgun (WGS) entry which is preliminary data.</text>
</comment>
<evidence type="ECO:0000259" key="4">
    <source>
        <dbReference type="PROSITE" id="PS50010"/>
    </source>
</evidence>
<dbReference type="OrthoDB" id="660555at2759"/>
<feature type="compositionally biased region" description="Polar residues" evidence="3">
    <location>
        <begin position="38"/>
        <end position="55"/>
    </location>
</feature>
<dbReference type="InterPro" id="IPR001849">
    <property type="entry name" value="PH_domain"/>
</dbReference>
<dbReference type="SUPFAM" id="SSF48065">
    <property type="entry name" value="DBL homology domain (DH-domain)"/>
    <property type="match status" value="1"/>
</dbReference>
<feature type="region of interest" description="Disordered" evidence="3">
    <location>
        <begin position="904"/>
        <end position="938"/>
    </location>
</feature>
<dbReference type="EMBL" id="LCWF01000084">
    <property type="protein sequence ID" value="KKY21547.1"/>
    <property type="molecule type" value="Genomic_DNA"/>
</dbReference>
<dbReference type="PROSITE" id="PS50010">
    <property type="entry name" value="DH_2"/>
    <property type="match status" value="1"/>
</dbReference>
<feature type="region of interest" description="Disordered" evidence="3">
    <location>
        <begin position="1"/>
        <end position="20"/>
    </location>
</feature>
<feature type="domain" description="DH" evidence="4">
    <location>
        <begin position="584"/>
        <end position="776"/>
    </location>
</feature>
<feature type="region of interest" description="Disordered" evidence="3">
    <location>
        <begin position="27"/>
        <end position="59"/>
    </location>
</feature>
<gene>
    <name evidence="6" type="ORF">UCRPC4_g03651</name>
</gene>
<dbReference type="Gene3D" id="1.20.900.10">
    <property type="entry name" value="Dbl homology (DH) domain"/>
    <property type="match status" value="1"/>
</dbReference>
<dbReference type="Gene3D" id="2.30.29.30">
    <property type="entry name" value="Pleckstrin-homology domain (PH domain)/Phosphotyrosine-binding domain (PTB)"/>
    <property type="match status" value="1"/>
</dbReference>
<feature type="compositionally biased region" description="Basic and acidic residues" evidence="3">
    <location>
        <begin position="372"/>
        <end position="388"/>
    </location>
</feature>
<evidence type="ECO:0000256" key="1">
    <source>
        <dbReference type="ARBA" id="ARBA00022553"/>
    </source>
</evidence>
<organism evidence="6 7">
    <name type="scientific">Phaeomoniella chlamydospora</name>
    <name type="common">Phaeoacremonium chlamydosporum</name>
    <dbReference type="NCBI Taxonomy" id="158046"/>
    <lineage>
        <taxon>Eukaryota</taxon>
        <taxon>Fungi</taxon>
        <taxon>Dikarya</taxon>
        <taxon>Ascomycota</taxon>
        <taxon>Pezizomycotina</taxon>
        <taxon>Eurotiomycetes</taxon>
        <taxon>Chaetothyriomycetidae</taxon>
        <taxon>Phaeomoniellales</taxon>
        <taxon>Phaeomoniellaceae</taxon>
        <taxon>Phaeomoniella</taxon>
    </lineage>
</organism>
<keyword evidence="2" id="KW-0344">Guanine-nucleotide releasing factor</keyword>
<keyword evidence="7" id="KW-1185">Reference proteome</keyword>
<reference evidence="6 7" key="1">
    <citation type="submission" date="2015-05" db="EMBL/GenBank/DDBJ databases">
        <title>Distinctive expansion of gene families associated with plant cell wall degradation and secondary metabolism in the genomes of grapevine trunk pathogens.</title>
        <authorList>
            <person name="Lawrence D.P."/>
            <person name="Travadon R."/>
            <person name="Rolshausen P.E."/>
            <person name="Baumgartner K."/>
        </authorList>
    </citation>
    <scope>NUCLEOTIDE SEQUENCE [LARGE SCALE GENOMIC DNA]</scope>
    <source>
        <strain evidence="6">UCRPC4</strain>
    </source>
</reference>
<dbReference type="InterPro" id="IPR041675">
    <property type="entry name" value="PH_5"/>
</dbReference>
<dbReference type="PROSITE" id="PS50219">
    <property type="entry name" value="CNH"/>
    <property type="match status" value="1"/>
</dbReference>
<dbReference type="SUPFAM" id="SSF50729">
    <property type="entry name" value="PH domain-like"/>
    <property type="match status" value="1"/>
</dbReference>
<dbReference type="SMART" id="SM00036">
    <property type="entry name" value="CNH"/>
    <property type="match status" value="1"/>
</dbReference>
<sequence length="1431" mass="158869">MSQHPQAAAATSSELTDEDLIREIEAAVMSRPLPGTRGSVSEQSIGHRPSTSTQPVGIGLLSRSTGVDIAPDERYTHTNGHLEATGSGHYVNYGAFSDDSDAEAAAGLAAMQAADEQDAAERARRSSGGNGSIYDSYSSPGIVTSEDYLHDEQSGSDSDYKVDMGLIGGGYEAHLRYDDNARRQSDTEYGHLQTSDYETYPPQINSVRSSDISTDGRTSQTDSWVPMPTPDFNRPLPPIHSGVARVDASGTGGLTEPSPHPQRLSFEDGDEVTLVDTESERPPSGSSPSKEIQDLFYHPGMSMNRPLPPAPNEVQPRLPHLMPAGTYDKGELPPLPGQTNHPSYLTSHESYDSTNSSSVPRSSSYASARSTPRHDRPMRAKTDADKAKLQRQVTLGRDTSYDSAQTAAGYDLPVLKRNFVPEKITAQQFRKCTEPWALSSIVKWLKATAADAEYLKENALVQAIVLLFTTKVPTMNTTDAEDLGSMVVKEMFQTGVLIKDEEWVRLGTGELSGVLFQLTGTGCYTPKVHVTDGVGKCYSHHCMRTWKRVDLSIKMPPERKAEDWVTFYKLKKEDLEGRDKKDIERQNILHEIVTTEDGYIEQLDVLRLLYRDRLLSFQPPIIPAKRLAGFIHDVFGRVDELKRVNEDFLLGQLKYRQEEQGPWIVGFGDIFREWIRKAKLAYINYATGFPIANQLVRYEAERNITFRHFLEQARDDKRSKRLAWDTYLKTPITRLQRYGLLLQTVHKTMKGESEEKTFLQFAIDEIRAVTFECNAKVDDVSKKIELRELGKQLRLRKEMRHVELNLDHLGREVIIQGDLLRAGGRGLQWVDTRAILFDHYFVLAKALSTKDSAGGVKYDYYDVSKFPIPMDLLVLESMDDDPVVKSSVKGIGAVTSAVSTRPQLGASGSAVRTNSAPGAPQNQITHTNTNISSGNSGTSIPSAKSMIATTVLDSSSKDEKVMYPFRVKHLGKTDVYTLYAFSASNRQEWCEAIVSTKTRHASALTAQNAEPFRLRVLADTAFGYDSSIYGAPRSIMISGTPLDQAIRQVEEKYVGQSRPGPVCRAAVNCATVFNQPHGRLMCAVGTDYGVYLSEYDNPRGWARSIPLHRVSQVTVLEEFNIFLIISDKSLIAYPLDSVCSPSPNYVPQADSSTRRPPQKLSGTREVGFFVTGRMKDRGLVFYKKKDGLSSTFKVLEPVLQKSTTSRTRFLPTSGRRGHTEFFREYDEFYIPADCYSLNLFHSSLAISTSRGVEVLTLDKKVPFSVPILKADQPDAQAHLSSIASRIKDQRPLGMFRLSEAEFLVCFEECAVYVNKHGDVSRSVLLEFVGYAKSACLFGEHIILFHDDFVEIRNSLTGRLKQVISGRDIKCLDDGGSGNAVGNDGPPTLGGGLNGLGVQGFGSAPRSVKFCMQNPTYERSQIIVELLENDFR</sequence>
<feature type="domain" description="CNH" evidence="5">
    <location>
        <begin position="1064"/>
        <end position="1378"/>
    </location>
</feature>
<dbReference type="Pfam" id="PF23582">
    <property type="entry name" value="WHD_RGF3"/>
    <property type="match status" value="1"/>
</dbReference>
<evidence type="ECO:0000256" key="3">
    <source>
        <dbReference type="SAM" id="MobiDB-lite"/>
    </source>
</evidence>
<dbReference type="InterPro" id="IPR052233">
    <property type="entry name" value="Rho-type_GEFs"/>
</dbReference>
<evidence type="ECO:0000313" key="7">
    <source>
        <dbReference type="Proteomes" id="UP000053317"/>
    </source>
</evidence>
<feature type="compositionally biased region" description="Polar residues" evidence="3">
    <location>
        <begin position="337"/>
        <end position="348"/>
    </location>
</feature>
<evidence type="ECO:0000313" key="6">
    <source>
        <dbReference type="EMBL" id="KKY21547.1"/>
    </source>
</evidence>
<feature type="compositionally biased region" description="Polar residues" evidence="3">
    <location>
        <begin position="192"/>
        <end position="223"/>
    </location>
</feature>
<feature type="compositionally biased region" description="Polar residues" evidence="3">
    <location>
        <begin position="910"/>
        <end position="923"/>
    </location>
</feature>
<feature type="compositionally biased region" description="Low complexity" evidence="3">
    <location>
        <begin position="924"/>
        <end position="938"/>
    </location>
</feature>
<feature type="region of interest" description="Disordered" evidence="3">
    <location>
        <begin position="116"/>
        <end position="138"/>
    </location>
</feature>
<accession>A0A0G2EF86</accession>
<evidence type="ECO:0000256" key="2">
    <source>
        <dbReference type="ARBA" id="ARBA00022658"/>
    </source>
</evidence>
<feature type="region of interest" description="Disordered" evidence="3">
    <location>
        <begin position="191"/>
        <end position="398"/>
    </location>
</feature>
<name>A0A0G2EF86_PHACM</name>
<dbReference type="PANTHER" id="PTHR46572">
    <property type="entry name" value="RHO1 GDP-GTP EXCHANGE PROTEIN 1-RELATED"/>
    <property type="match status" value="1"/>
</dbReference>
<reference evidence="6 7" key="2">
    <citation type="submission" date="2015-05" db="EMBL/GenBank/DDBJ databases">
        <authorList>
            <person name="Morales-Cruz A."/>
            <person name="Amrine K.C."/>
            <person name="Cantu D."/>
        </authorList>
    </citation>
    <scope>NUCLEOTIDE SEQUENCE [LARGE SCALE GENOMIC DNA]</scope>
    <source>
        <strain evidence="6">UCRPC4</strain>
    </source>
</reference>
<dbReference type="InterPro" id="IPR035899">
    <property type="entry name" value="DBL_dom_sf"/>
</dbReference>
<proteinExistence type="predicted"/>
<dbReference type="Pfam" id="PF00780">
    <property type="entry name" value="CNH"/>
    <property type="match status" value="1"/>
</dbReference>
<keyword evidence="1" id="KW-0597">Phosphoprotein</keyword>
<dbReference type="Pfam" id="PF15405">
    <property type="entry name" value="PH_5"/>
    <property type="match status" value="1"/>
</dbReference>
<dbReference type="GO" id="GO:0005085">
    <property type="term" value="F:guanyl-nucleotide exchange factor activity"/>
    <property type="evidence" value="ECO:0007669"/>
    <property type="project" value="UniProtKB-KW"/>
</dbReference>
<dbReference type="InterPro" id="IPR057283">
    <property type="entry name" value="RGF3_WH"/>
</dbReference>
<dbReference type="SMART" id="SM00325">
    <property type="entry name" value="RhoGEF"/>
    <property type="match status" value="1"/>
</dbReference>
<dbReference type="InterPro" id="IPR001180">
    <property type="entry name" value="CNH_dom"/>
</dbReference>
<feature type="compositionally biased region" description="Low complexity" evidence="3">
    <location>
        <begin position="353"/>
        <end position="370"/>
    </location>
</feature>